<dbReference type="Gene3D" id="3.40.640.10">
    <property type="entry name" value="Type I PLP-dependent aspartate aminotransferase-like (Major domain)"/>
    <property type="match status" value="1"/>
</dbReference>
<dbReference type="PANTHER" id="PTHR43797:SF3">
    <property type="entry name" value="O-ACETYLHOMOSERINE SULFHYDRYLASE"/>
    <property type="match status" value="1"/>
</dbReference>
<dbReference type="Proteomes" id="UP000664545">
    <property type="component" value="Unassembled WGS sequence"/>
</dbReference>
<name>A0A939D975_CLOAM</name>
<keyword evidence="3" id="KW-0808">Transferase</keyword>
<reference evidence="7" key="1">
    <citation type="submission" date="2021-02" db="EMBL/GenBank/DDBJ databases">
        <title>Abyssanaerobacter marinus gen.nov., sp., nov, anaerobic bacterium isolated from the Onnuri vent field of Indian Ocean and suggestion of Mogibacteriaceae fam. nov., and proposal of reclassification of ambiguous this family's genus member.</title>
        <authorList>
            <person name="Kim Y.J."/>
            <person name="Yang J.-A."/>
        </authorList>
    </citation>
    <scope>NUCLEOTIDE SEQUENCE</scope>
    <source>
        <strain evidence="7">DSM 2634</strain>
    </source>
</reference>
<protein>
    <submittedName>
        <fullName evidence="7">O-acetylhomoserine aminocarboxypropyltransferase/cysteine synthase</fullName>
    </submittedName>
</protein>
<accession>A0A939D975</accession>
<evidence type="ECO:0000256" key="1">
    <source>
        <dbReference type="ARBA" id="ARBA00001933"/>
    </source>
</evidence>
<sequence>MKNMSFETKCVHGAYKAESGQPQVLPIVQNTTYRYYSSADVAELFDLESPNFMYTRLGSPTVNALEEKMALLEGGSAAIATSSGQAATLITICNLCKAGDHVISAANIYGGTHNLLGVSLKKLGIDVTFVDQELPLEEIIACARPETKAIFGESIGNPALSIIDFDKFSKAAKTIGVPFIVDNTLASPALCRPIEHGADIVIHSTTKYADGHASCVGGMVIESGTFDWAASGKFPGMVEPDESYHGLKFYEKFASVAFTLRLRAVMLRDFGCTMAPMNAYLTHQGLQTLHLRMEKHSQNGLALAEFLSQHEMVEWVLYPGLKGDKYYDLAQKYLPDGASGVLCFGVKGGKEAGEKFLSNLKLTSIVVHVGDIRTSVLHPASTTHRQLSEPEQIAAGIRPELIRVSVGLESIKDIIADFDQALKSVK</sequence>
<dbReference type="GO" id="GO:0003961">
    <property type="term" value="F:O-acetylhomoserine aminocarboxypropyltransferase activity"/>
    <property type="evidence" value="ECO:0007669"/>
    <property type="project" value="TreeGrafter"/>
</dbReference>
<proteinExistence type="inferred from homology"/>
<dbReference type="InterPro" id="IPR015422">
    <property type="entry name" value="PyrdxlP-dep_Trfase_small"/>
</dbReference>
<feature type="modified residue" description="N6-(pyridoxal phosphate)lysine" evidence="5">
    <location>
        <position position="207"/>
    </location>
</feature>
<dbReference type="InterPro" id="IPR015424">
    <property type="entry name" value="PyrdxlP-dep_Trfase"/>
</dbReference>
<dbReference type="FunFam" id="3.40.640.10:FF:000035">
    <property type="entry name" value="O-succinylhomoserine sulfhydrylase"/>
    <property type="match status" value="1"/>
</dbReference>
<dbReference type="RefSeq" id="WP_206582476.1">
    <property type="nucleotide sequence ID" value="NZ_JAFJZZ010000003.1"/>
</dbReference>
<dbReference type="CDD" id="cd00614">
    <property type="entry name" value="CGS_like"/>
    <property type="match status" value="1"/>
</dbReference>
<evidence type="ECO:0000256" key="3">
    <source>
        <dbReference type="ARBA" id="ARBA00022679"/>
    </source>
</evidence>
<comment type="similarity">
    <text evidence="2 6">Belongs to the trans-sulfuration enzymes family.</text>
</comment>
<dbReference type="PANTHER" id="PTHR43797">
    <property type="entry name" value="HOMOCYSTEINE/CYSTEINE SYNTHASE"/>
    <property type="match status" value="1"/>
</dbReference>
<keyword evidence="4 5" id="KW-0663">Pyridoxal phosphate</keyword>
<dbReference type="EMBL" id="JAFJZZ010000003">
    <property type="protein sequence ID" value="MBN7773445.1"/>
    <property type="molecule type" value="Genomic_DNA"/>
</dbReference>
<evidence type="ECO:0000256" key="5">
    <source>
        <dbReference type="PIRSR" id="PIRSR001434-2"/>
    </source>
</evidence>
<dbReference type="GO" id="GO:0019346">
    <property type="term" value="P:transsulfuration"/>
    <property type="evidence" value="ECO:0007669"/>
    <property type="project" value="InterPro"/>
</dbReference>
<dbReference type="GO" id="GO:0071269">
    <property type="term" value="P:L-homocysteine biosynthetic process"/>
    <property type="evidence" value="ECO:0007669"/>
    <property type="project" value="TreeGrafter"/>
</dbReference>
<keyword evidence="8" id="KW-1185">Reference proteome</keyword>
<dbReference type="InterPro" id="IPR015421">
    <property type="entry name" value="PyrdxlP-dep_Trfase_major"/>
</dbReference>
<comment type="cofactor">
    <cofactor evidence="1 6">
        <name>pyridoxal 5'-phosphate</name>
        <dbReference type="ChEBI" id="CHEBI:597326"/>
    </cofactor>
</comment>
<dbReference type="PIRSF" id="PIRSF001434">
    <property type="entry name" value="CGS"/>
    <property type="match status" value="1"/>
</dbReference>
<dbReference type="GO" id="GO:0030170">
    <property type="term" value="F:pyridoxal phosphate binding"/>
    <property type="evidence" value="ECO:0007669"/>
    <property type="project" value="InterPro"/>
</dbReference>
<dbReference type="Pfam" id="PF01053">
    <property type="entry name" value="Cys_Met_Meta_PP"/>
    <property type="match status" value="1"/>
</dbReference>
<evidence type="ECO:0000313" key="7">
    <source>
        <dbReference type="EMBL" id="MBN7773445.1"/>
    </source>
</evidence>
<evidence type="ECO:0000313" key="8">
    <source>
        <dbReference type="Proteomes" id="UP000664545"/>
    </source>
</evidence>
<organism evidence="7 8">
    <name type="scientific">Clostridium aminobutyricum</name>
    <dbReference type="NCBI Taxonomy" id="33953"/>
    <lineage>
        <taxon>Bacteria</taxon>
        <taxon>Bacillati</taxon>
        <taxon>Bacillota</taxon>
        <taxon>Clostridia</taxon>
        <taxon>Eubacteriales</taxon>
        <taxon>Clostridiaceae</taxon>
        <taxon>Clostridium</taxon>
    </lineage>
</organism>
<comment type="caution">
    <text evidence="7">The sequence shown here is derived from an EMBL/GenBank/DDBJ whole genome shotgun (WGS) entry which is preliminary data.</text>
</comment>
<dbReference type="NCBIfam" id="TIGR01326">
    <property type="entry name" value="OAH_OAS_sulfhy"/>
    <property type="match status" value="1"/>
</dbReference>
<dbReference type="AlphaFoldDB" id="A0A939D975"/>
<evidence type="ECO:0000256" key="4">
    <source>
        <dbReference type="ARBA" id="ARBA00022898"/>
    </source>
</evidence>
<dbReference type="GO" id="GO:0005737">
    <property type="term" value="C:cytoplasm"/>
    <property type="evidence" value="ECO:0007669"/>
    <property type="project" value="TreeGrafter"/>
</dbReference>
<gene>
    <name evidence="7" type="ORF">JYB65_08725</name>
</gene>
<evidence type="ECO:0000256" key="6">
    <source>
        <dbReference type="RuleBase" id="RU362118"/>
    </source>
</evidence>
<dbReference type="GO" id="GO:0006535">
    <property type="term" value="P:cysteine biosynthetic process from serine"/>
    <property type="evidence" value="ECO:0007669"/>
    <property type="project" value="TreeGrafter"/>
</dbReference>
<dbReference type="SUPFAM" id="SSF53383">
    <property type="entry name" value="PLP-dependent transferases"/>
    <property type="match status" value="1"/>
</dbReference>
<dbReference type="GO" id="GO:0004124">
    <property type="term" value="F:cysteine synthase activity"/>
    <property type="evidence" value="ECO:0007669"/>
    <property type="project" value="TreeGrafter"/>
</dbReference>
<dbReference type="InterPro" id="IPR006235">
    <property type="entry name" value="OAc-hSer/O-AcSer_sulfhydrylase"/>
</dbReference>
<evidence type="ECO:0000256" key="2">
    <source>
        <dbReference type="ARBA" id="ARBA00009077"/>
    </source>
</evidence>
<dbReference type="Gene3D" id="3.90.1150.10">
    <property type="entry name" value="Aspartate Aminotransferase, domain 1"/>
    <property type="match status" value="1"/>
</dbReference>
<dbReference type="InterPro" id="IPR000277">
    <property type="entry name" value="Cys/Met-Metab_PyrdxlP-dep_enz"/>
</dbReference>